<sequence>MEFKKSFFVAIIASYFIVLSFAGRITYDKCLSHNDCPKGFCCAYAHRISQTNGFCLKNKEIGETCSISFLEDDVFTCGCDYGLTCTIPSPDFKTKRNKSSLAEPKKYRCMRIPEETKEEVELNTNV</sequence>
<evidence type="ECO:0000313" key="2">
    <source>
        <dbReference type="RefSeq" id="XP_065661157.1"/>
    </source>
</evidence>
<dbReference type="RefSeq" id="XP_065661158.1">
    <property type="nucleotide sequence ID" value="XM_065805086.1"/>
</dbReference>
<evidence type="ECO:0000313" key="3">
    <source>
        <dbReference type="RefSeq" id="XP_065661158.1"/>
    </source>
</evidence>
<organism evidence="1 2">
    <name type="scientific">Hydra vulgaris</name>
    <name type="common">Hydra</name>
    <name type="synonym">Hydra attenuata</name>
    <dbReference type="NCBI Taxonomy" id="6087"/>
    <lineage>
        <taxon>Eukaryota</taxon>
        <taxon>Metazoa</taxon>
        <taxon>Cnidaria</taxon>
        <taxon>Hydrozoa</taxon>
        <taxon>Hydroidolina</taxon>
        <taxon>Anthoathecata</taxon>
        <taxon>Aplanulata</taxon>
        <taxon>Hydridae</taxon>
        <taxon>Hydra</taxon>
    </lineage>
</organism>
<proteinExistence type="predicted"/>
<dbReference type="GeneID" id="100215052"/>
<gene>
    <name evidence="2 3" type="primary">LOC100215052</name>
</gene>
<dbReference type="Gene3D" id="2.10.80.10">
    <property type="entry name" value="Lipase, subunit A"/>
    <property type="match status" value="1"/>
</dbReference>
<reference evidence="2 3" key="1">
    <citation type="submission" date="2025-05" db="UniProtKB">
        <authorList>
            <consortium name="RefSeq"/>
        </authorList>
    </citation>
    <scope>IDENTIFICATION</scope>
</reference>
<accession>A0ABM4CHG2</accession>
<dbReference type="RefSeq" id="XP_065661157.1">
    <property type="nucleotide sequence ID" value="XM_065805085.1"/>
</dbReference>
<evidence type="ECO:0000313" key="1">
    <source>
        <dbReference type="Proteomes" id="UP001652625"/>
    </source>
</evidence>
<keyword evidence="1" id="KW-1185">Reference proteome</keyword>
<protein>
    <submittedName>
        <fullName evidence="2 3">Uncharacterized protein LOC100215052</fullName>
    </submittedName>
</protein>
<name>A0ABM4CHG2_HYDVU</name>
<dbReference type="Proteomes" id="UP001652625">
    <property type="component" value="Chromosome 09"/>
</dbReference>